<gene>
    <name evidence="1" type="ORF">B0F90DRAFT_1750078</name>
</gene>
<evidence type="ECO:0000313" key="1">
    <source>
        <dbReference type="EMBL" id="KAI0295652.1"/>
    </source>
</evidence>
<comment type="caution">
    <text evidence="1">The sequence shown here is derived from an EMBL/GenBank/DDBJ whole genome shotgun (WGS) entry which is preliminary data.</text>
</comment>
<name>A0AAD4QJW1_9AGAM</name>
<dbReference type="EMBL" id="WTXG01000056">
    <property type="protein sequence ID" value="KAI0295652.1"/>
    <property type="molecule type" value="Genomic_DNA"/>
</dbReference>
<dbReference type="AlphaFoldDB" id="A0AAD4QJW1"/>
<reference evidence="1" key="1">
    <citation type="journal article" date="2022" name="New Phytol.">
        <title>Evolutionary transition to the ectomycorrhizal habit in the genomes of a hyperdiverse lineage of mushroom-forming fungi.</title>
        <authorList>
            <person name="Looney B."/>
            <person name="Miyauchi S."/>
            <person name="Morin E."/>
            <person name="Drula E."/>
            <person name="Courty P.E."/>
            <person name="Kohler A."/>
            <person name="Kuo A."/>
            <person name="LaButti K."/>
            <person name="Pangilinan J."/>
            <person name="Lipzen A."/>
            <person name="Riley R."/>
            <person name="Andreopoulos W."/>
            <person name="He G."/>
            <person name="Johnson J."/>
            <person name="Nolan M."/>
            <person name="Tritt A."/>
            <person name="Barry K.W."/>
            <person name="Grigoriev I.V."/>
            <person name="Nagy L.G."/>
            <person name="Hibbett D."/>
            <person name="Henrissat B."/>
            <person name="Matheny P.B."/>
            <person name="Labbe J."/>
            <person name="Martin F.M."/>
        </authorList>
    </citation>
    <scope>NUCLEOTIDE SEQUENCE</scope>
    <source>
        <strain evidence="1">BPL690</strain>
    </source>
</reference>
<accession>A0AAD4QJW1</accession>
<dbReference type="Proteomes" id="UP001203297">
    <property type="component" value="Unassembled WGS sequence"/>
</dbReference>
<evidence type="ECO:0000313" key="2">
    <source>
        <dbReference type="Proteomes" id="UP001203297"/>
    </source>
</evidence>
<proteinExistence type="predicted"/>
<protein>
    <submittedName>
        <fullName evidence="1">Uncharacterized protein</fullName>
    </submittedName>
</protein>
<organism evidence="1 2">
    <name type="scientific">Multifurca ochricompacta</name>
    <dbReference type="NCBI Taxonomy" id="376703"/>
    <lineage>
        <taxon>Eukaryota</taxon>
        <taxon>Fungi</taxon>
        <taxon>Dikarya</taxon>
        <taxon>Basidiomycota</taxon>
        <taxon>Agaricomycotina</taxon>
        <taxon>Agaricomycetes</taxon>
        <taxon>Russulales</taxon>
        <taxon>Russulaceae</taxon>
        <taxon>Multifurca</taxon>
    </lineage>
</organism>
<keyword evidence="2" id="KW-1185">Reference proteome</keyword>
<sequence>MASCERVHNENRSPSQYAVDGNGVREAGLELCQFVDPDGCLDPLEGSRRPLVILAFDESHVLGDTPPGKGWTLFAELRRTLRELVELPVFSLFLSTAGKSHVFSPEIGKEPSNRVADTNFQFCIRFRGSASMIS</sequence>